<reference evidence="1" key="1">
    <citation type="journal article" date="2012" name="Nat. Biotechnol.">
        <title>Draft genome sequence of pigeonpea (Cajanus cajan), an orphan legume crop of resource-poor farmers.</title>
        <authorList>
            <person name="Varshney R.K."/>
            <person name="Chen W."/>
            <person name="Li Y."/>
            <person name="Bharti A.K."/>
            <person name="Saxena R.K."/>
            <person name="Schlueter J.A."/>
            <person name="Donoghue M.T."/>
            <person name="Azam S."/>
            <person name="Fan G."/>
            <person name="Whaley A.M."/>
            <person name="Farmer A.D."/>
            <person name="Sheridan J."/>
            <person name="Iwata A."/>
            <person name="Tuteja R."/>
            <person name="Penmetsa R.V."/>
            <person name="Wu W."/>
            <person name="Upadhyaya H.D."/>
            <person name="Yang S.P."/>
            <person name="Shah T."/>
            <person name="Saxena K.B."/>
            <person name="Michael T."/>
            <person name="McCombie W.R."/>
            <person name="Yang B."/>
            <person name="Zhang G."/>
            <person name="Yang H."/>
            <person name="Wang J."/>
            <person name="Spillane C."/>
            <person name="Cook D.R."/>
            <person name="May G.D."/>
            <person name="Xu X."/>
            <person name="Jackson S.A."/>
        </authorList>
    </citation>
    <scope>NUCLEOTIDE SEQUENCE [LARGE SCALE GENOMIC DNA]</scope>
</reference>
<dbReference type="Gramene" id="C.cajan_31178.t">
    <property type="protein sequence ID" value="C.cajan_31178.t.cds1"/>
    <property type="gene ID" value="C.cajan_31178"/>
</dbReference>
<protein>
    <recommendedName>
        <fullName evidence="3">Retrovirus-related Pol polyprotein from transposon TNT 1-94</fullName>
    </recommendedName>
</protein>
<evidence type="ECO:0000313" key="2">
    <source>
        <dbReference type="Proteomes" id="UP000075243"/>
    </source>
</evidence>
<evidence type="ECO:0000313" key="1">
    <source>
        <dbReference type="EMBL" id="KYP46169.1"/>
    </source>
</evidence>
<evidence type="ECO:0008006" key="3">
    <source>
        <dbReference type="Google" id="ProtNLM"/>
    </source>
</evidence>
<dbReference type="Proteomes" id="UP000075243">
    <property type="component" value="Unassembled WGS sequence"/>
</dbReference>
<dbReference type="AlphaFoldDB" id="A0A151RUF9"/>
<accession>A0A151RUF9</accession>
<gene>
    <name evidence="1" type="ORF">KK1_032273</name>
</gene>
<name>A0A151RUF9_CAJCA</name>
<keyword evidence="2" id="KW-1185">Reference proteome</keyword>
<dbReference type="EMBL" id="KQ483567">
    <property type="protein sequence ID" value="KYP46169.1"/>
    <property type="molecule type" value="Genomic_DNA"/>
</dbReference>
<proteinExistence type="predicted"/>
<sequence length="56" mass="6450">MLYVPDFSFNLFFISKFLSSLNYKLTFSGLLCQIQELSTMKIVGLAKLQQGLYHLV</sequence>
<organism evidence="1 2">
    <name type="scientific">Cajanus cajan</name>
    <name type="common">Pigeon pea</name>
    <name type="synonym">Cajanus indicus</name>
    <dbReference type="NCBI Taxonomy" id="3821"/>
    <lineage>
        <taxon>Eukaryota</taxon>
        <taxon>Viridiplantae</taxon>
        <taxon>Streptophyta</taxon>
        <taxon>Embryophyta</taxon>
        <taxon>Tracheophyta</taxon>
        <taxon>Spermatophyta</taxon>
        <taxon>Magnoliopsida</taxon>
        <taxon>eudicotyledons</taxon>
        <taxon>Gunneridae</taxon>
        <taxon>Pentapetalae</taxon>
        <taxon>rosids</taxon>
        <taxon>fabids</taxon>
        <taxon>Fabales</taxon>
        <taxon>Fabaceae</taxon>
        <taxon>Papilionoideae</taxon>
        <taxon>50 kb inversion clade</taxon>
        <taxon>NPAAA clade</taxon>
        <taxon>indigoferoid/millettioid clade</taxon>
        <taxon>Phaseoleae</taxon>
        <taxon>Cajanus</taxon>
    </lineage>
</organism>